<evidence type="ECO:0000259" key="5">
    <source>
        <dbReference type="Pfam" id="PF02777"/>
    </source>
</evidence>
<comment type="similarity">
    <text evidence="1">Belongs to the iron/manganese superoxide dismutase family.</text>
</comment>
<dbReference type="InterPro" id="IPR036314">
    <property type="entry name" value="SOD_C_sf"/>
</dbReference>
<dbReference type="EMBL" id="MFUE01000020">
    <property type="protein sequence ID" value="OGI76943.1"/>
    <property type="molecule type" value="Genomic_DNA"/>
</dbReference>
<keyword evidence="3" id="KW-0479">Metal-binding</keyword>
<name>A0A1F6W4V9_9BACT</name>
<dbReference type="Proteomes" id="UP000177777">
    <property type="component" value="Unassembled WGS sequence"/>
</dbReference>
<dbReference type="InterPro" id="IPR050265">
    <property type="entry name" value="Fe/Mn_Superoxide_Dismutase"/>
</dbReference>
<evidence type="ECO:0000313" key="7">
    <source>
        <dbReference type="Proteomes" id="UP000177777"/>
    </source>
</evidence>
<dbReference type="SUPFAM" id="SSF54719">
    <property type="entry name" value="Fe,Mn superoxide dismutase (SOD), C-terminal domain"/>
    <property type="match status" value="1"/>
</dbReference>
<sequence>MQKFKEKKFEIKELKGISVKNIEEHLKLYAGYVKNTNLILEKIPEYEGYAKEDIFAPYVVSEIQRRFSFEFNGMRNHEYYFKSLEGGAKKLSDNSKLRKKIKEQLGSFDIWLSTFKNLAMIRGIGWAVLGWDKKTEQLVHIWIDEQHLGQLNGVEWILGIDMWEHAYIYDYPTSEKKKYVEAFFENLNWEVIEKNFAEAIS</sequence>
<dbReference type="GO" id="GO:0004784">
    <property type="term" value="F:superoxide dismutase activity"/>
    <property type="evidence" value="ECO:0007669"/>
    <property type="project" value="UniProtKB-EC"/>
</dbReference>
<comment type="caution">
    <text evidence="6">The sequence shown here is derived from an EMBL/GenBank/DDBJ whole genome shotgun (WGS) entry which is preliminary data.</text>
</comment>
<dbReference type="EC" id="1.15.1.1" evidence="2"/>
<organism evidence="6 7">
    <name type="scientific">Candidatus Nomurabacteria bacterium RIFCSPHIGHO2_02_FULL_41_18</name>
    <dbReference type="NCBI Taxonomy" id="1801754"/>
    <lineage>
        <taxon>Bacteria</taxon>
        <taxon>Candidatus Nomuraibacteriota</taxon>
    </lineage>
</organism>
<evidence type="ECO:0000256" key="4">
    <source>
        <dbReference type="ARBA" id="ARBA00023002"/>
    </source>
</evidence>
<dbReference type="PANTHER" id="PTHR11404">
    <property type="entry name" value="SUPEROXIDE DISMUTASE 2"/>
    <property type="match status" value="1"/>
</dbReference>
<protein>
    <recommendedName>
        <fullName evidence="2">superoxide dismutase</fullName>
        <ecNumber evidence="2">1.15.1.1</ecNumber>
    </recommendedName>
</protein>
<dbReference type="InterPro" id="IPR019832">
    <property type="entry name" value="Mn/Fe_SOD_C"/>
</dbReference>
<keyword evidence="4" id="KW-0560">Oxidoreductase</keyword>
<dbReference type="InterPro" id="IPR036324">
    <property type="entry name" value="Mn/Fe_SOD_N_sf"/>
</dbReference>
<evidence type="ECO:0000256" key="2">
    <source>
        <dbReference type="ARBA" id="ARBA00012682"/>
    </source>
</evidence>
<gene>
    <name evidence="6" type="ORF">A3D42_02305</name>
</gene>
<dbReference type="GO" id="GO:0046872">
    <property type="term" value="F:metal ion binding"/>
    <property type="evidence" value="ECO:0007669"/>
    <property type="project" value="UniProtKB-KW"/>
</dbReference>
<dbReference type="PANTHER" id="PTHR11404:SF6">
    <property type="entry name" value="SUPEROXIDE DISMUTASE [MN], MITOCHONDRIAL"/>
    <property type="match status" value="1"/>
</dbReference>
<evidence type="ECO:0000256" key="1">
    <source>
        <dbReference type="ARBA" id="ARBA00008714"/>
    </source>
</evidence>
<dbReference type="STRING" id="1801754.A3D42_02305"/>
<feature type="domain" description="Manganese/iron superoxide dismutase C-terminal" evidence="5">
    <location>
        <begin position="95"/>
        <end position="195"/>
    </location>
</feature>
<dbReference type="SUPFAM" id="SSF46609">
    <property type="entry name" value="Fe,Mn superoxide dismutase (SOD), N-terminal domain"/>
    <property type="match status" value="1"/>
</dbReference>
<dbReference type="AlphaFoldDB" id="A0A1F6W4V9"/>
<reference evidence="6 7" key="1">
    <citation type="journal article" date="2016" name="Nat. Commun.">
        <title>Thousands of microbial genomes shed light on interconnected biogeochemical processes in an aquifer system.</title>
        <authorList>
            <person name="Anantharaman K."/>
            <person name="Brown C.T."/>
            <person name="Hug L.A."/>
            <person name="Sharon I."/>
            <person name="Castelle C.J."/>
            <person name="Probst A.J."/>
            <person name="Thomas B.C."/>
            <person name="Singh A."/>
            <person name="Wilkins M.J."/>
            <person name="Karaoz U."/>
            <person name="Brodie E.L."/>
            <person name="Williams K.H."/>
            <person name="Hubbard S.S."/>
            <person name="Banfield J.F."/>
        </authorList>
    </citation>
    <scope>NUCLEOTIDE SEQUENCE [LARGE SCALE GENOMIC DNA]</scope>
</reference>
<evidence type="ECO:0000313" key="6">
    <source>
        <dbReference type="EMBL" id="OGI76943.1"/>
    </source>
</evidence>
<dbReference type="Pfam" id="PF02777">
    <property type="entry name" value="Sod_Fe_C"/>
    <property type="match status" value="1"/>
</dbReference>
<dbReference type="Gene3D" id="1.10.287.990">
    <property type="entry name" value="Fe,Mn superoxide dismutase (SOD) domain"/>
    <property type="match status" value="1"/>
</dbReference>
<accession>A0A1F6W4V9</accession>
<evidence type="ECO:0000256" key="3">
    <source>
        <dbReference type="ARBA" id="ARBA00022723"/>
    </source>
</evidence>
<proteinExistence type="inferred from homology"/>
<dbReference type="Gene3D" id="3.55.40.20">
    <property type="entry name" value="Iron/manganese superoxide dismutase, C-terminal domain"/>
    <property type="match status" value="1"/>
</dbReference>